<evidence type="ECO:0000313" key="3">
    <source>
        <dbReference type="EMBL" id="KPM06803.1"/>
    </source>
</evidence>
<dbReference type="SUPFAM" id="SSF54928">
    <property type="entry name" value="RNA-binding domain, RBD"/>
    <property type="match status" value="1"/>
</dbReference>
<comment type="caution">
    <text evidence="3">The sequence shown here is derived from an EMBL/GenBank/DDBJ whole genome shotgun (WGS) entry which is preliminary data.</text>
</comment>
<protein>
    <submittedName>
        <fullName evidence="3">RNA binding motif-containing protein</fullName>
    </submittedName>
</protein>
<feature type="compositionally biased region" description="Basic and acidic residues" evidence="2">
    <location>
        <begin position="34"/>
        <end position="45"/>
    </location>
</feature>
<feature type="region of interest" description="Disordered" evidence="2">
    <location>
        <begin position="1"/>
        <end position="78"/>
    </location>
</feature>
<proteinExistence type="predicted"/>
<gene>
    <name evidence="3" type="ORF">QR98_0052820</name>
</gene>
<feature type="compositionally biased region" description="Low complexity" evidence="2">
    <location>
        <begin position="24"/>
        <end position="33"/>
    </location>
</feature>
<dbReference type="Pfam" id="PF00076">
    <property type="entry name" value="RRM_1"/>
    <property type="match status" value="1"/>
</dbReference>
<dbReference type="OrthoDB" id="1879688at2759"/>
<feature type="compositionally biased region" description="Polar residues" evidence="2">
    <location>
        <begin position="7"/>
        <end position="23"/>
    </location>
</feature>
<keyword evidence="1" id="KW-0694">RNA-binding</keyword>
<dbReference type="InterPro" id="IPR000504">
    <property type="entry name" value="RRM_dom"/>
</dbReference>
<feature type="compositionally biased region" description="Low complexity" evidence="2">
    <location>
        <begin position="163"/>
        <end position="201"/>
    </location>
</feature>
<dbReference type="Proteomes" id="UP000616769">
    <property type="component" value="Unassembled WGS sequence"/>
</dbReference>
<evidence type="ECO:0000256" key="1">
    <source>
        <dbReference type="PROSITE-ProRule" id="PRU00176"/>
    </source>
</evidence>
<dbReference type="Gene3D" id="3.30.70.330">
    <property type="match status" value="1"/>
</dbReference>
<accession>A0A132A754</accession>
<organism evidence="3 4">
    <name type="scientific">Sarcoptes scabiei</name>
    <name type="common">Itch mite</name>
    <name type="synonym">Acarus scabiei</name>
    <dbReference type="NCBI Taxonomy" id="52283"/>
    <lineage>
        <taxon>Eukaryota</taxon>
        <taxon>Metazoa</taxon>
        <taxon>Ecdysozoa</taxon>
        <taxon>Arthropoda</taxon>
        <taxon>Chelicerata</taxon>
        <taxon>Arachnida</taxon>
        <taxon>Acari</taxon>
        <taxon>Acariformes</taxon>
        <taxon>Sarcoptiformes</taxon>
        <taxon>Astigmata</taxon>
        <taxon>Psoroptidia</taxon>
        <taxon>Sarcoptoidea</taxon>
        <taxon>Sarcoptidae</taxon>
        <taxon>Sarcoptinae</taxon>
        <taxon>Sarcoptes</taxon>
    </lineage>
</organism>
<evidence type="ECO:0000256" key="2">
    <source>
        <dbReference type="SAM" id="MobiDB-lite"/>
    </source>
</evidence>
<dbReference type="EMBL" id="JXLN01011121">
    <property type="protein sequence ID" value="KPM06803.1"/>
    <property type="molecule type" value="Genomic_DNA"/>
</dbReference>
<dbReference type="InterPro" id="IPR050907">
    <property type="entry name" value="SRSF"/>
</dbReference>
<dbReference type="PROSITE" id="PS50102">
    <property type="entry name" value="RRM"/>
    <property type="match status" value="1"/>
</dbReference>
<dbReference type="VEuPathDB" id="VectorBase:SSCA004495"/>
<dbReference type="InterPro" id="IPR012677">
    <property type="entry name" value="Nucleotide-bd_a/b_plait_sf"/>
</dbReference>
<evidence type="ECO:0000313" key="4">
    <source>
        <dbReference type="Proteomes" id="UP000616769"/>
    </source>
</evidence>
<dbReference type="GO" id="GO:0003723">
    <property type="term" value="F:RNA binding"/>
    <property type="evidence" value="ECO:0007669"/>
    <property type="project" value="UniProtKB-UniRule"/>
</dbReference>
<feature type="compositionally biased region" description="Polar residues" evidence="2">
    <location>
        <begin position="219"/>
        <end position="228"/>
    </location>
</feature>
<feature type="region of interest" description="Disordered" evidence="2">
    <location>
        <begin position="143"/>
        <end position="228"/>
    </location>
</feature>
<dbReference type="AlphaFoldDB" id="A0A132A754"/>
<sequence>MADEIDSNQTAVDENVKTVTDTGEVNNNDVSSENSKENTEDKVESAADSNQSETNTEDDDENKKNRNDKTSNNSASKLFVGRLPSGTVESSLKELFSKYGEVTHCDIVGKYGFIHMKNKDEADEAMKNLNNFKFNGSEITVQLSTSTSKNRKRQNRKRNFVSKNMNNNNHNNNPQKTNYNNHQNNRFNQNQNNIKNRYNRNGQDDSNRNRNRNIRYNRPSMNDNRSMQVSMPPMNQNYGYNSQQSPMMNSYYQKLPVSPYNSEMYNNNPIHAREMYYDVPPNNFPRSNNYSDMNMSIYPLNNNIQQGQNYPYNRGSGMNKQLYYPAQQPPMYQQQQPQIPNNYNGTMGTYQPPDNYWSATNNFGY</sequence>
<feature type="compositionally biased region" description="Basic residues" evidence="2">
    <location>
        <begin position="149"/>
        <end position="160"/>
    </location>
</feature>
<name>A0A132A754_SARSC</name>
<dbReference type="PANTHER" id="PTHR23147">
    <property type="entry name" value="SERINE/ARGININE RICH SPLICING FACTOR"/>
    <property type="match status" value="1"/>
</dbReference>
<dbReference type="InterPro" id="IPR035979">
    <property type="entry name" value="RBD_domain_sf"/>
</dbReference>
<dbReference type="SMART" id="SM00360">
    <property type="entry name" value="RRM"/>
    <property type="match status" value="1"/>
</dbReference>
<reference evidence="3 4" key="1">
    <citation type="journal article" date="2015" name="Parasit. Vectors">
        <title>Draft genome of the scabies mite.</title>
        <authorList>
            <person name="Rider S.D.Jr."/>
            <person name="Morgan M.S."/>
            <person name="Arlian L.G."/>
        </authorList>
    </citation>
    <scope>NUCLEOTIDE SEQUENCE [LARGE SCALE GENOMIC DNA]</scope>
    <source>
        <strain evidence="3">Arlian Lab</strain>
    </source>
</reference>